<dbReference type="Proteomes" id="UP001189429">
    <property type="component" value="Unassembled WGS sequence"/>
</dbReference>
<feature type="compositionally biased region" description="Gly residues" evidence="1">
    <location>
        <begin position="1"/>
        <end position="12"/>
    </location>
</feature>
<feature type="compositionally biased region" description="Basic residues" evidence="1">
    <location>
        <begin position="527"/>
        <end position="549"/>
    </location>
</feature>
<feature type="compositionally biased region" description="Low complexity" evidence="1">
    <location>
        <begin position="475"/>
        <end position="523"/>
    </location>
</feature>
<evidence type="ECO:0000256" key="1">
    <source>
        <dbReference type="SAM" id="MobiDB-lite"/>
    </source>
</evidence>
<accession>A0ABN9SM93</accession>
<feature type="region of interest" description="Disordered" evidence="1">
    <location>
        <begin position="439"/>
        <end position="665"/>
    </location>
</feature>
<dbReference type="EMBL" id="CAUYUJ010011936">
    <property type="protein sequence ID" value="CAK0832922.1"/>
    <property type="molecule type" value="Genomic_DNA"/>
</dbReference>
<evidence type="ECO:0000313" key="2">
    <source>
        <dbReference type="EMBL" id="CAK0832922.1"/>
    </source>
</evidence>
<gene>
    <name evidence="2" type="ORF">PCOR1329_LOCUS30773</name>
</gene>
<organism evidence="2 3">
    <name type="scientific">Prorocentrum cordatum</name>
    <dbReference type="NCBI Taxonomy" id="2364126"/>
    <lineage>
        <taxon>Eukaryota</taxon>
        <taxon>Sar</taxon>
        <taxon>Alveolata</taxon>
        <taxon>Dinophyceae</taxon>
        <taxon>Prorocentrales</taxon>
        <taxon>Prorocentraceae</taxon>
        <taxon>Prorocentrum</taxon>
    </lineage>
</organism>
<feature type="compositionally biased region" description="Low complexity" evidence="1">
    <location>
        <begin position="580"/>
        <end position="589"/>
    </location>
</feature>
<keyword evidence="3" id="KW-1185">Reference proteome</keyword>
<feature type="compositionally biased region" description="Low complexity" evidence="1">
    <location>
        <begin position="453"/>
        <end position="468"/>
    </location>
</feature>
<feature type="non-terminal residue" evidence="2">
    <location>
        <position position="1"/>
    </location>
</feature>
<sequence length="665" mass="71362">PELRRGGAGHGGQRVVLVEHGAAGHGRRSGPLEAGAAPPEGHGHEALRREHRARPGARVPGVRAQGPDRRPVARAPAVPGAGDERHAAARRRPAVRGHPPRAGRDRRHPHLEEQKTMAQLIVGKHPKARDEAMQALATFAMRDHRSARRLVKLILDKMTEKAFRQLEGFIPGGDDVLIQEMTVSEAKARVADLPGCLGFTFRGQPTGDPVKIFFKRKAFVKGVDWTSFIFDRHDGRQELLIRELKNLERTFDFLMLSSQEDARATETLREQLRESALTDQAFVSAAQIMLKVWPACVPPVLEAILARLQSGRGLVGEAQLLKALSKHSARHDEAAIAAYCTSLSSTMGDAVVVAAKALLQHAPPGHARAVDALVACVTRLGCCVQSPILRALCHVAPRGHRGAIAALEACLTARPPASVAARRHVEIQVQVEQGLKLLRAEPESSSRPPPPAEAETPPRSRAPGPQAARARRRGAPATRWGRSSACPAKPCAAASPTGTPGRTPAAGRSRAARAAGRSRLATGRSRREARRSRRAAGRGRAARRHRRAAGRSPSAAPPRPGRSRSTTGMAAPRPLRRSNAPGAAAPATPGRREALRRASRQRQRPGRGLSCGSSGHEVGRRQGGGRAVVAGSRRQERRLRSAPADGPDRPQDGLPPHALTHCRCP</sequence>
<proteinExistence type="predicted"/>
<feature type="compositionally biased region" description="Basic residues" evidence="1">
    <location>
        <begin position="88"/>
        <end position="109"/>
    </location>
</feature>
<comment type="caution">
    <text evidence="2">The sequence shown here is derived from an EMBL/GenBank/DDBJ whole genome shotgun (WGS) entry which is preliminary data.</text>
</comment>
<evidence type="ECO:0000313" key="3">
    <source>
        <dbReference type="Proteomes" id="UP001189429"/>
    </source>
</evidence>
<reference evidence="2" key="1">
    <citation type="submission" date="2023-10" db="EMBL/GenBank/DDBJ databases">
        <authorList>
            <person name="Chen Y."/>
            <person name="Shah S."/>
            <person name="Dougan E. K."/>
            <person name="Thang M."/>
            <person name="Chan C."/>
        </authorList>
    </citation>
    <scope>NUCLEOTIDE SEQUENCE [LARGE SCALE GENOMIC DNA]</scope>
</reference>
<protein>
    <submittedName>
        <fullName evidence="2">Uncharacterized protein</fullName>
    </submittedName>
</protein>
<name>A0ABN9SM93_9DINO</name>
<feature type="region of interest" description="Disordered" evidence="1">
    <location>
        <begin position="1"/>
        <end position="112"/>
    </location>
</feature>